<name>A0A7X1G3B4_9PSED</name>
<accession>A0A7X1G3B4</accession>
<dbReference type="Gene3D" id="1.25.40.10">
    <property type="entry name" value="Tetratricopeptide repeat domain"/>
    <property type="match status" value="1"/>
</dbReference>
<proteinExistence type="predicted"/>
<dbReference type="Proteomes" id="UP000546173">
    <property type="component" value="Unassembled WGS sequence"/>
</dbReference>
<dbReference type="EMBL" id="JACMYH010000001">
    <property type="protein sequence ID" value="MBC2677706.1"/>
    <property type="molecule type" value="Genomic_DNA"/>
</dbReference>
<dbReference type="SUPFAM" id="SSF48452">
    <property type="entry name" value="TPR-like"/>
    <property type="match status" value="1"/>
</dbReference>
<sequence length="104" mass="11594">MHSRGQSYARSGQERRGLTYLLMAYRICPDDIHILRSLIALFTQSGDGRRALNALDYLIGLEGEHPCHALLRSRALWVSGDHAGARECFSRHLLGPAPPRTSNP</sequence>
<evidence type="ECO:0000313" key="1">
    <source>
        <dbReference type="EMBL" id="MBC2677706.1"/>
    </source>
</evidence>
<organism evidence="1 2">
    <name type="scientific">Pseudomonas baltica</name>
    <dbReference type="NCBI Taxonomy" id="2762576"/>
    <lineage>
        <taxon>Bacteria</taxon>
        <taxon>Pseudomonadati</taxon>
        <taxon>Pseudomonadota</taxon>
        <taxon>Gammaproteobacteria</taxon>
        <taxon>Pseudomonadales</taxon>
        <taxon>Pseudomonadaceae</taxon>
        <taxon>Pseudomonas</taxon>
    </lineage>
</organism>
<evidence type="ECO:0000313" key="2">
    <source>
        <dbReference type="Proteomes" id="UP000546173"/>
    </source>
</evidence>
<comment type="caution">
    <text evidence="1">The sequence shown here is derived from an EMBL/GenBank/DDBJ whole genome shotgun (WGS) entry which is preliminary data.</text>
</comment>
<dbReference type="InterPro" id="IPR011990">
    <property type="entry name" value="TPR-like_helical_dom_sf"/>
</dbReference>
<protein>
    <submittedName>
        <fullName evidence="1">Type III secretion protein</fullName>
    </submittedName>
</protein>
<dbReference type="AlphaFoldDB" id="A0A7X1G3B4"/>
<reference evidence="1 2" key="1">
    <citation type="submission" date="2020-08" db="EMBL/GenBank/DDBJ databases">
        <title>Pseudomonas sp. nov.</title>
        <authorList>
            <person name="Gieschler S."/>
            <person name="Fiedler G."/>
            <person name="Brinks E."/>
            <person name="Boehnlein C."/>
            <person name="Franz C.M.A.P."/>
            <person name="Kabisch J."/>
        </authorList>
    </citation>
    <scope>NUCLEOTIDE SEQUENCE [LARGE SCALE GENOMIC DNA]</scope>
    <source>
        <strain evidence="1 2">MBT-2</strain>
    </source>
</reference>
<keyword evidence="2" id="KW-1185">Reference proteome</keyword>
<gene>
    <name evidence="1" type="ORF">H7993_04800</name>
</gene>